<evidence type="ECO:0000313" key="2">
    <source>
        <dbReference type="EMBL" id="KAG7534454.1"/>
    </source>
</evidence>
<organism evidence="2 3">
    <name type="scientific">Arabidopsis thaliana x Arabidopsis arenosa</name>
    <dbReference type="NCBI Taxonomy" id="1240361"/>
    <lineage>
        <taxon>Eukaryota</taxon>
        <taxon>Viridiplantae</taxon>
        <taxon>Streptophyta</taxon>
        <taxon>Embryophyta</taxon>
        <taxon>Tracheophyta</taxon>
        <taxon>Spermatophyta</taxon>
        <taxon>Magnoliopsida</taxon>
        <taxon>eudicotyledons</taxon>
        <taxon>Gunneridae</taxon>
        <taxon>Pentapetalae</taxon>
        <taxon>rosids</taxon>
        <taxon>malvids</taxon>
        <taxon>Brassicales</taxon>
        <taxon>Brassicaceae</taxon>
        <taxon>Camelineae</taxon>
        <taxon>Arabidopsis</taxon>
    </lineage>
</organism>
<gene>
    <name evidence="2" type="ORF">ISN45_Aa08g020060</name>
</gene>
<dbReference type="EMBL" id="JAEFBK010000013">
    <property type="protein sequence ID" value="KAG7534454.1"/>
    <property type="molecule type" value="Genomic_DNA"/>
</dbReference>
<dbReference type="AlphaFoldDB" id="A0A8T1XQG6"/>
<name>A0A8T1XQG6_9BRAS</name>
<accession>A0A8T1XQG6</accession>
<protein>
    <submittedName>
        <fullName evidence="2">FBD domain</fullName>
    </submittedName>
</protein>
<sequence length="224" mass="26250">MVPSLQRFIYYGGSGTELVMNTPSLKYFKTLDHGSECMIEYLPEIVEAHVQVLCTNTDDILRSLASVKRLLLCLPSEPEFPTGSIFHQLEHLEFCTCETLWDILMSMLQQSPKLRSLKLNQIHHNCFVSRDPMVHWEEPSSVPETLKFVLETFEWRNYRGWKKERDLARFILKHSRRLKIATFSPPDTTQLRKEFRTTFGMKYRMLTELARLPRGSTECELVFG</sequence>
<dbReference type="Proteomes" id="UP000694240">
    <property type="component" value="Chromosome 13"/>
</dbReference>
<dbReference type="SMART" id="SM00579">
    <property type="entry name" value="FBD"/>
    <property type="match status" value="1"/>
</dbReference>
<dbReference type="PANTHER" id="PTHR31900:SF34">
    <property type="entry name" value="EMB|CAB62440.1-RELATED"/>
    <property type="match status" value="1"/>
</dbReference>
<keyword evidence="3" id="KW-1185">Reference proteome</keyword>
<reference evidence="2 3" key="1">
    <citation type="submission" date="2020-12" db="EMBL/GenBank/DDBJ databases">
        <title>Concerted genomic and epigenomic changes stabilize Arabidopsis allopolyploids.</title>
        <authorList>
            <person name="Chen Z."/>
        </authorList>
    </citation>
    <scope>NUCLEOTIDE SEQUENCE [LARGE SCALE GENOMIC DNA]</scope>
    <source>
        <strain evidence="2">Allo738</strain>
        <tissue evidence="2">Leaf</tissue>
    </source>
</reference>
<feature type="domain" description="FBD" evidence="1">
    <location>
        <begin position="144"/>
        <end position="224"/>
    </location>
</feature>
<dbReference type="InterPro" id="IPR050232">
    <property type="entry name" value="FBL13/AtMIF1-like"/>
</dbReference>
<evidence type="ECO:0000259" key="1">
    <source>
        <dbReference type="SMART" id="SM00579"/>
    </source>
</evidence>
<proteinExistence type="predicted"/>
<dbReference type="PANTHER" id="PTHR31900">
    <property type="entry name" value="F-BOX/RNI SUPERFAMILY PROTEIN-RELATED"/>
    <property type="match status" value="1"/>
</dbReference>
<dbReference type="Pfam" id="PF08387">
    <property type="entry name" value="FBD"/>
    <property type="match status" value="1"/>
</dbReference>
<comment type="caution">
    <text evidence="2">The sequence shown here is derived from an EMBL/GenBank/DDBJ whole genome shotgun (WGS) entry which is preliminary data.</text>
</comment>
<evidence type="ECO:0000313" key="3">
    <source>
        <dbReference type="Proteomes" id="UP000694240"/>
    </source>
</evidence>
<dbReference type="InterPro" id="IPR006566">
    <property type="entry name" value="FBD"/>
</dbReference>